<dbReference type="SUPFAM" id="SSF53756">
    <property type="entry name" value="UDP-Glycosyltransferase/glycogen phosphorylase"/>
    <property type="match status" value="1"/>
</dbReference>
<reference evidence="2" key="1">
    <citation type="submission" date="2020-12" db="EMBL/GenBank/DDBJ databases">
        <title>The genome sequence of Inhella sp. 1Y17.</title>
        <authorList>
            <person name="Liu Y."/>
        </authorList>
    </citation>
    <scope>NUCLEOTIDE SEQUENCE</scope>
    <source>
        <strain evidence="2">1Y17</strain>
    </source>
</reference>
<protein>
    <submittedName>
        <fullName evidence="2">Glycosyltransferase</fullName>
    </submittedName>
</protein>
<dbReference type="Proteomes" id="UP000613266">
    <property type="component" value="Unassembled WGS sequence"/>
</dbReference>
<evidence type="ECO:0000259" key="1">
    <source>
        <dbReference type="Pfam" id="PF13579"/>
    </source>
</evidence>
<dbReference type="RefSeq" id="WP_198110120.1">
    <property type="nucleotide sequence ID" value="NZ_JAEDAK010000003.1"/>
</dbReference>
<comment type="caution">
    <text evidence="2">The sequence shown here is derived from an EMBL/GenBank/DDBJ whole genome shotgun (WGS) entry which is preliminary data.</text>
</comment>
<dbReference type="InterPro" id="IPR028098">
    <property type="entry name" value="Glyco_trans_4-like_N"/>
</dbReference>
<sequence>MNKLLMVAYHFPPLAGSSGIQRTLRFVQQLPQFGWQPQVLTAHPRAYERCDVSLLADVPADVPVLRAQAWDTARHLALGGRYLGAWARPDRWASWRFDAVRQGMAWIRRERPRAIWSTYPIATAQRIGAELAQRSGLPWIADFRDPMAQDGYPADPRTWESFRAIEALAFERAAACIFTTAGAERLYRERYPNTRARLLTIENGYDEDSFARAEAAPGERGPLIPGCLTLLHSGIVYPSERDPTQLMAALRQLLDQGRIRPGQLRLRFRAPVHGDLILQLATAQGVQEFVEVQPPLPYQQALAEMLRADALLVMQNSNCNDQVPAKLYEYLRARRPILALTDPAGDTAAVLRRSGVRTIAHLEDPAAIAAQTSVLLQGLHENPQALCADEAAVLSASRLARSRALAELLDSLPI</sequence>
<keyword evidence="3" id="KW-1185">Reference proteome</keyword>
<dbReference type="AlphaFoldDB" id="A0A931J2H2"/>
<evidence type="ECO:0000313" key="3">
    <source>
        <dbReference type="Proteomes" id="UP000613266"/>
    </source>
</evidence>
<gene>
    <name evidence="2" type="ORF">I7X39_06295</name>
</gene>
<dbReference type="Gene3D" id="3.40.50.2000">
    <property type="entry name" value="Glycogen Phosphorylase B"/>
    <property type="match status" value="1"/>
</dbReference>
<organism evidence="2 3">
    <name type="scientific">Inhella proteolytica</name>
    <dbReference type="NCBI Taxonomy" id="2795029"/>
    <lineage>
        <taxon>Bacteria</taxon>
        <taxon>Pseudomonadati</taxon>
        <taxon>Pseudomonadota</taxon>
        <taxon>Betaproteobacteria</taxon>
        <taxon>Burkholderiales</taxon>
        <taxon>Sphaerotilaceae</taxon>
        <taxon>Inhella</taxon>
    </lineage>
</organism>
<dbReference type="EMBL" id="JAEDAK010000003">
    <property type="protein sequence ID" value="MBH9576508.1"/>
    <property type="molecule type" value="Genomic_DNA"/>
</dbReference>
<name>A0A931J2H2_9BURK</name>
<feature type="domain" description="Glycosyltransferase subfamily 4-like N-terminal" evidence="1">
    <location>
        <begin position="21"/>
        <end position="204"/>
    </location>
</feature>
<dbReference type="Pfam" id="PF13579">
    <property type="entry name" value="Glyco_trans_4_4"/>
    <property type="match status" value="1"/>
</dbReference>
<evidence type="ECO:0000313" key="2">
    <source>
        <dbReference type="EMBL" id="MBH9576508.1"/>
    </source>
</evidence>
<dbReference type="GO" id="GO:0016757">
    <property type="term" value="F:glycosyltransferase activity"/>
    <property type="evidence" value="ECO:0007669"/>
    <property type="project" value="UniProtKB-ARBA"/>
</dbReference>
<proteinExistence type="predicted"/>
<accession>A0A931J2H2</accession>